<reference evidence="2 3" key="1">
    <citation type="journal article" date="2016" name="Appl. Microbiol. Biotechnol.">
        <title>Characterization of T-DNA insertion mutants with decreased virulence in the entomopathogenic fungus Beauveria bassiana JEF-007.</title>
        <authorList>
            <person name="Kim S."/>
            <person name="Lee S.J."/>
            <person name="Nai Y.S."/>
            <person name="Yu J.S."/>
            <person name="Lee M.R."/>
            <person name="Yang Y.T."/>
            <person name="Kim J.S."/>
        </authorList>
    </citation>
    <scope>NUCLEOTIDE SEQUENCE [LARGE SCALE GENOMIC DNA]</scope>
    <source>
        <strain evidence="2 3">JEF-007</strain>
    </source>
</reference>
<evidence type="ECO:0000313" key="3">
    <source>
        <dbReference type="Proteomes" id="UP000235728"/>
    </source>
</evidence>
<evidence type="ECO:0000256" key="1">
    <source>
        <dbReference type="SAM" id="MobiDB-lite"/>
    </source>
</evidence>
<gene>
    <name evidence="2" type="ORF">BM221_001786</name>
</gene>
<organism evidence="2 3">
    <name type="scientific">Beauveria bassiana</name>
    <name type="common">White muscardine disease fungus</name>
    <name type="synonym">Tritirachium shiotae</name>
    <dbReference type="NCBI Taxonomy" id="176275"/>
    <lineage>
        <taxon>Eukaryota</taxon>
        <taxon>Fungi</taxon>
        <taxon>Dikarya</taxon>
        <taxon>Ascomycota</taxon>
        <taxon>Pezizomycotina</taxon>
        <taxon>Sordariomycetes</taxon>
        <taxon>Hypocreomycetidae</taxon>
        <taxon>Hypocreales</taxon>
        <taxon>Cordycipitaceae</taxon>
        <taxon>Beauveria</taxon>
    </lineage>
</organism>
<feature type="compositionally biased region" description="Basic and acidic residues" evidence="1">
    <location>
        <begin position="124"/>
        <end position="138"/>
    </location>
</feature>
<dbReference type="AlphaFoldDB" id="A0A2N6NWP3"/>
<dbReference type="Proteomes" id="UP000235728">
    <property type="component" value="Unassembled WGS sequence"/>
</dbReference>
<sequence>MDGLTSRIPDGSKTDNIVKAFKSGLAGEAGLEKCFELLRRGLELGLEYRIPGDNAECRLSHAEALCQTAVLLSMCGKREFEARAKLVREIVTYHQGVVNRENYQQSNQGGGDAEHWQERTRFHLEQSKSRGERLRNSEPSDIESDMEARKKMSDMAVMKYVANGGKVL</sequence>
<evidence type="ECO:0000313" key="2">
    <source>
        <dbReference type="EMBL" id="PMB71690.1"/>
    </source>
</evidence>
<comment type="caution">
    <text evidence="2">The sequence shown here is derived from an EMBL/GenBank/DDBJ whole genome shotgun (WGS) entry which is preliminary data.</text>
</comment>
<proteinExistence type="predicted"/>
<feature type="region of interest" description="Disordered" evidence="1">
    <location>
        <begin position="124"/>
        <end position="144"/>
    </location>
</feature>
<protein>
    <submittedName>
        <fullName evidence="2">Uncharacterized protein</fullName>
    </submittedName>
</protein>
<name>A0A2N6NWP3_BEABA</name>
<accession>A0A2N6NWP3</accession>
<dbReference type="EMBL" id="MRVG01000002">
    <property type="protein sequence ID" value="PMB71690.1"/>
    <property type="molecule type" value="Genomic_DNA"/>
</dbReference>